<proteinExistence type="predicted"/>
<dbReference type="Proteomes" id="UP000000268">
    <property type="component" value="Plasmid pREB6"/>
</dbReference>
<feature type="compositionally biased region" description="Basic residues" evidence="2">
    <location>
        <begin position="113"/>
        <end position="123"/>
    </location>
</feature>
<gene>
    <name evidence="3" type="ordered locus">AM1_F0108</name>
</gene>
<sequence length="232" mass="25867">MTTDNNYSKVLLELKTKYEQTLAELEAQTNQLKTKLNSLSPLIENPALGADILSILQDASDSITPTATNSASTVIETVEPKTKSKSQKAAPKASTSTSKKSTSTSKKPPSQAKTKKTPQKKNTGRSSSTKLPMKKPYDQMTKMDAIEKFMQGNPGKVIHTDNLIKELFGELSQEQHKAERGRMKTAMYRGVRLKRWIKVPKKQMCFVYESHLAAESKKATTTKTQKSRKKTK</sequence>
<reference evidence="3 4" key="1">
    <citation type="journal article" date="2008" name="Proc. Natl. Acad. Sci. U.S.A.">
        <title>Niche adaptation and genome expansion in the chlorophyll d-producing cyanobacterium Acaryochloris marina.</title>
        <authorList>
            <person name="Swingley W.D."/>
            <person name="Chen M."/>
            <person name="Cheung P.C."/>
            <person name="Conrad A.L."/>
            <person name="Dejesa L.C."/>
            <person name="Hao J."/>
            <person name="Honchak B.M."/>
            <person name="Karbach L.E."/>
            <person name="Kurdoglu A."/>
            <person name="Lahiri S."/>
            <person name="Mastrian S.D."/>
            <person name="Miyashita H."/>
            <person name="Page L."/>
            <person name="Ramakrishna P."/>
            <person name="Satoh S."/>
            <person name="Sattley W.M."/>
            <person name="Shimada Y."/>
            <person name="Taylor H.L."/>
            <person name="Tomo T."/>
            <person name="Tsuchiya T."/>
            <person name="Wang Z.T."/>
            <person name="Raymond J."/>
            <person name="Mimuro M."/>
            <person name="Blankenship R.E."/>
            <person name="Touchman J.W."/>
        </authorList>
    </citation>
    <scope>NUCLEOTIDE SEQUENCE [LARGE SCALE GENOMIC DNA]</scope>
    <source>
        <strain evidence="4">MBIC 11017</strain>
        <plasmid evidence="4">Plasmid pREB6</plasmid>
    </source>
</reference>
<feature type="compositionally biased region" description="Polar residues" evidence="2">
    <location>
        <begin position="63"/>
        <end position="75"/>
    </location>
</feature>
<evidence type="ECO:0000256" key="1">
    <source>
        <dbReference type="SAM" id="Coils"/>
    </source>
</evidence>
<dbReference type="OrthoDB" id="574731at2"/>
<accession>A8ZQ89</accession>
<protein>
    <submittedName>
        <fullName evidence="3">Uncharacterized protein</fullName>
    </submittedName>
</protein>
<dbReference type="EMBL" id="CP000843">
    <property type="protein sequence ID" value="ABW33076.1"/>
    <property type="molecule type" value="Genomic_DNA"/>
</dbReference>
<feature type="coiled-coil region" evidence="1">
    <location>
        <begin position="8"/>
        <end position="35"/>
    </location>
</feature>
<dbReference type="HOGENOM" id="CLU_1056118_0_0_3"/>
<evidence type="ECO:0000256" key="2">
    <source>
        <dbReference type="SAM" id="MobiDB-lite"/>
    </source>
</evidence>
<dbReference type="AlphaFoldDB" id="A8ZQ89"/>
<dbReference type="KEGG" id="amr:AM1_F0108"/>
<dbReference type="RefSeq" id="WP_012168171.1">
    <property type="nucleotide sequence ID" value="NC_009931.1"/>
</dbReference>
<keyword evidence="1" id="KW-0175">Coiled coil</keyword>
<name>A8ZQ89_ACAM1</name>
<feature type="region of interest" description="Disordered" evidence="2">
    <location>
        <begin position="63"/>
        <end position="137"/>
    </location>
</feature>
<evidence type="ECO:0000313" key="3">
    <source>
        <dbReference type="EMBL" id="ABW33076.1"/>
    </source>
</evidence>
<feature type="compositionally biased region" description="Low complexity" evidence="2">
    <location>
        <begin position="87"/>
        <end position="112"/>
    </location>
</feature>
<keyword evidence="4" id="KW-1185">Reference proteome</keyword>
<geneLocation type="plasmid" evidence="3 4">
    <name>pREB6</name>
</geneLocation>
<evidence type="ECO:0000313" key="4">
    <source>
        <dbReference type="Proteomes" id="UP000000268"/>
    </source>
</evidence>
<keyword evidence="3" id="KW-0614">Plasmid</keyword>
<organism evidence="3 4">
    <name type="scientific">Acaryochloris marina (strain MBIC 11017)</name>
    <dbReference type="NCBI Taxonomy" id="329726"/>
    <lineage>
        <taxon>Bacteria</taxon>
        <taxon>Bacillati</taxon>
        <taxon>Cyanobacteriota</taxon>
        <taxon>Cyanophyceae</taxon>
        <taxon>Acaryochloridales</taxon>
        <taxon>Acaryochloridaceae</taxon>
        <taxon>Acaryochloris</taxon>
    </lineage>
</organism>